<evidence type="ECO:0008006" key="4">
    <source>
        <dbReference type="Google" id="ProtNLM"/>
    </source>
</evidence>
<keyword evidence="1" id="KW-0732">Signal</keyword>
<accession>A0A5C8JDR5</accession>
<reference evidence="2 3" key="1">
    <citation type="submission" date="2019-08" db="EMBL/GenBank/DDBJ databases">
        <authorList>
            <person name="Shi S."/>
        </authorList>
    </citation>
    <scope>NUCLEOTIDE SEQUENCE [LARGE SCALE GENOMIC DNA]</scope>
    <source>
        <strain evidence="2 3">GY10130</strain>
    </source>
</reference>
<feature type="chain" id="PRO_5022748063" description="Lipoprotein" evidence="1">
    <location>
        <begin position="28"/>
        <end position="146"/>
    </location>
</feature>
<dbReference type="EMBL" id="VRTY01000077">
    <property type="protein sequence ID" value="TXK36520.1"/>
    <property type="molecule type" value="Genomic_DNA"/>
</dbReference>
<evidence type="ECO:0000256" key="1">
    <source>
        <dbReference type="SAM" id="SignalP"/>
    </source>
</evidence>
<keyword evidence="3" id="KW-1185">Reference proteome</keyword>
<protein>
    <recommendedName>
        <fullName evidence="4">Lipoprotein</fullName>
    </recommendedName>
</protein>
<comment type="caution">
    <text evidence="2">The sequence shown here is derived from an EMBL/GenBank/DDBJ whole genome shotgun (WGS) entry which is preliminary data.</text>
</comment>
<organism evidence="2 3">
    <name type="scientific">Pontibacter qinzhouensis</name>
    <dbReference type="NCBI Taxonomy" id="2603253"/>
    <lineage>
        <taxon>Bacteria</taxon>
        <taxon>Pseudomonadati</taxon>
        <taxon>Bacteroidota</taxon>
        <taxon>Cytophagia</taxon>
        <taxon>Cytophagales</taxon>
        <taxon>Hymenobacteraceae</taxon>
        <taxon>Pontibacter</taxon>
    </lineage>
</organism>
<sequence length="146" mass="16017">MKPTIYLALLYLCLSLLVISCTEDAPAPTACIQAEVVGTDCETGWYVLRLLNDNYTPEKQSGCFVGQIHGGFVTTDNLPDAYKKGGLHIEVALELNSEYSPRCETHAVMLPAVRITQICQINEHITGQPLAFARSPFLSKLARCLS</sequence>
<feature type="signal peptide" evidence="1">
    <location>
        <begin position="1"/>
        <end position="27"/>
    </location>
</feature>
<name>A0A5C8JDR5_9BACT</name>
<gene>
    <name evidence="2" type="ORF">FVR03_17585</name>
</gene>
<evidence type="ECO:0000313" key="3">
    <source>
        <dbReference type="Proteomes" id="UP000321926"/>
    </source>
</evidence>
<evidence type="ECO:0000313" key="2">
    <source>
        <dbReference type="EMBL" id="TXK36520.1"/>
    </source>
</evidence>
<proteinExistence type="predicted"/>
<dbReference type="OrthoDB" id="853431at2"/>
<dbReference type="Proteomes" id="UP000321926">
    <property type="component" value="Unassembled WGS sequence"/>
</dbReference>
<dbReference type="PROSITE" id="PS51257">
    <property type="entry name" value="PROKAR_LIPOPROTEIN"/>
    <property type="match status" value="1"/>
</dbReference>
<dbReference type="RefSeq" id="WP_147923077.1">
    <property type="nucleotide sequence ID" value="NZ_VRTY01000077.1"/>
</dbReference>
<dbReference type="AlphaFoldDB" id="A0A5C8JDR5"/>